<keyword evidence="1" id="KW-1133">Transmembrane helix</keyword>
<dbReference type="EMBL" id="MRVI01000001">
    <property type="protein sequence ID" value="OOC61309.1"/>
    <property type="molecule type" value="Genomic_DNA"/>
</dbReference>
<evidence type="ECO:0000313" key="4">
    <source>
        <dbReference type="Proteomes" id="UP000189059"/>
    </source>
</evidence>
<evidence type="ECO:0000256" key="1">
    <source>
        <dbReference type="SAM" id="Phobius"/>
    </source>
</evidence>
<accession>A0A1B2DUE7</accession>
<keyword evidence="1" id="KW-0472">Membrane</keyword>
<dbReference type="KEGG" id="pib:BBD41_01305"/>
<dbReference type="Pfam" id="PF14118">
    <property type="entry name" value="YfzA"/>
    <property type="match status" value="1"/>
</dbReference>
<dbReference type="InterPro" id="IPR025627">
    <property type="entry name" value="YfzA"/>
</dbReference>
<evidence type="ECO:0000313" key="3">
    <source>
        <dbReference type="EMBL" id="OOC61309.1"/>
    </source>
</evidence>
<keyword evidence="4" id="KW-1185">Reference proteome</keyword>
<keyword evidence="1" id="KW-0812">Transmembrane</keyword>
<dbReference type="OrthoDB" id="2638799at2"/>
<dbReference type="Proteomes" id="UP000189059">
    <property type="component" value="Unassembled WGS sequence"/>
</dbReference>
<feature type="transmembrane region" description="Helical" evidence="1">
    <location>
        <begin position="72"/>
        <end position="90"/>
    </location>
</feature>
<organism evidence="2">
    <name type="scientific">Paenibacillus ihbetae</name>
    <dbReference type="NCBI Taxonomy" id="1870820"/>
    <lineage>
        <taxon>Bacteria</taxon>
        <taxon>Bacillati</taxon>
        <taxon>Bacillota</taxon>
        <taxon>Bacilli</taxon>
        <taxon>Bacillales</taxon>
        <taxon>Paenibacillaceae</taxon>
        <taxon>Paenibacillus</taxon>
    </lineage>
</organism>
<gene>
    <name evidence="3" type="ORF">BBD40_05045</name>
    <name evidence="2" type="ORF">BBD41_01305</name>
</gene>
<sequence length="97" mass="11030">MKDTSHTSRSYRRKEWMFILAGLVVLQLLFIAFDHASWTPVKVKEGSLFEDLSQAKLFTEWFTPYRTASHNLFTAIIAVTLLPAGLIGAVKDLSTRK</sequence>
<proteinExistence type="predicted"/>
<reference evidence="3 4" key="2">
    <citation type="submission" date="2016-12" db="EMBL/GenBank/DDBJ databases">
        <title>Genome sequencing and description of Paenibacillus sp. nov. from high altitude lake in the Indian Trans- Himalayas.</title>
        <authorList>
            <person name="Kiran S."/>
            <person name="Swarnkar M.K."/>
            <person name="Rana A."/>
            <person name="Tewari R."/>
            <person name="Gulati A."/>
        </authorList>
    </citation>
    <scope>NUCLEOTIDE SEQUENCE [LARGE SCALE GENOMIC DNA]</scope>
    <source>
        <strain evidence="3 4">IHBB 9951</strain>
    </source>
</reference>
<protein>
    <submittedName>
        <fullName evidence="2">Uncharacterized protein</fullName>
    </submittedName>
</protein>
<reference evidence="2" key="1">
    <citation type="submission" date="2016-08" db="EMBL/GenBank/DDBJ databases">
        <title>Complete Genome Seqeunce of Paenibacillus sp. nov. IHBB 9852 from high altitute lake of Indian trans-Himalayas.</title>
        <authorList>
            <person name="Kiran S."/>
            <person name="Swarnkar M.K."/>
            <person name="Rana A."/>
            <person name="Tewari R."/>
            <person name="Gulati A."/>
        </authorList>
    </citation>
    <scope>NUCLEOTIDE SEQUENCE [LARGE SCALE GENOMIC DNA]</scope>
    <source>
        <strain evidence="2">IHBB 9852</strain>
    </source>
</reference>
<dbReference type="RefSeq" id="WP_077565946.1">
    <property type="nucleotide sequence ID" value="NZ_CP016809.1"/>
</dbReference>
<feature type="transmembrane region" description="Helical" evidence="1">
    <location>
        <begin position="16"/>
        <end position="33"/>
    </location>
</feature>
<name>A0A1B2DUE7_9BACL</name>
<dbReference type="EMBL" id="CP016809">
    <property type="protein sequence ID" value="ANY71330.1"/>
    <property type="molecule type" value="Genomic_DNA"/>
</dbReference>
<dbReference type="AlphaFoldDB" id="A0A1B2DUE7"/>
<evidence type="ECO:0000313" key="2">
    <source>
        <dbReference type="EMBL" id="ANY71330.1"/>
    </source>
</evidence>